<keyword evidence="1" id="KW-0812">Transmembrane</keyword>
<keyword evidence="3" id="KW-1185">Reference proteome</keyword>
<dbReference type="Proteomes" id="UP001497392">
    <property type="component" value="Unassembled WGS sequence"/>
</dbReference>
<evidence type="ECO:0000256" key="1">
    <source>
        <dbReference type="SAM" id="Phobius"/>
    </source>
</evidence>
<proteinExistence type="predicted"/>
<sequence>MAVIPTDIPVDGSTFAYVMMYFEQITRISSSVSMTIGYVIFAYITWMVYRHQKEFYEVATIVLVFLCWMRHKQGDFRTTLGDLKEVLEDVLGLWRWLKIQEDLV</sequence>
<keyword evidence="1" id="KW-1133">Transmembrane helix</keyword>
<accession>A0ABP1G5P4</accession>
<protein>
    <submittedName>
        <fullName evidence="2">G7885 protein</fullName>
    </submittedName>
</protein>
<dbReference type="EMBL" id="CAXHTA020000012">
    <property type="protein sequence ID" value="CAL5225107.1"/>
    <property type="molecule type" value="Genomic_DNA"/>
</dbReference>
<keyword evidence="1" id="KW-0472">Membrane</keyword>
<gene>
    <name evidence="2" type="primary">g7885</name>
    <name evidence="2" type="ORF">VP750_LOCUS6766</name>
</gene>
<evidence type="ECO:0000313" key="2">
    <source>
        <dbReference type="EMBL" id="CAL5225107.1"/>
    </source>
</evidence>
<feature type="transmembrane region" description="Helical" evidence="1">
    <location>
        <begin position="28"/>
        <end position="49"/>
    </location>
</feature>
<reference evidence="2 3" key="1">
    <citation type="submission" date="2024-06" db="EMBL/GenBank/DDBJ databases">
        <authorList>
            <person name="Kraege A."/>
            <person name="Thomma B."/>
        </authorList>
    </citation>
    <scope>NUCLEOTIDE SEQUENCE [LARGE SCALE GENOMIC DNA]</scope>
</reference>
<name>A0ABP1G5P4_9CHLO</name>
<comment type="caution">
    <text evidence="2">The sequence shown here is derived from an EMBL/GenBank/DDBJ whole genome shotgun (WGS) entry which is preliminary data.</text>
</comment>
<evidence type="ECO:0000313" key="3">
    <source>
        <dbReference type="Proteomes" id="UP001497392"/>
    </source>
</evidence>
<organism evidence="2 3">
    <name type="scientific">Coccomyxa viridis</name>
    <dbReference type="NCBI Taxonomy" id="1274662"/>
    <lineage>
        <taxon>Eukaryota</taxon>
        <taxon>Viridiplantae</taxon>
        <taxon>Chlorophyta</taxon>
        <taxon>core chlorophytes</taxon>
        <taxon>Trebouxiophyceae</taxon>
        <taxon>Trebouxiophyceae incertae sedis</taxon>
        <taxon>Coccomyxaceae</taxon>
        <taxon>Coccomyxa</taxon>
    </lineage>
</organism>